<dbReference type="InterPro" id="IPR011120">
    <property type="entry name" value="Trehalase_Ca-bd"/>
</dbReference>
<evidence type="ECO:0000313" key="8">
    <source>
        <dbReference type="EMBL" id="KAH3669459.1"/>
    </source>
</evidence>
<dbReference type="Pfam" id="PF07492">
    <property type="entry name" value="Trehalase_Ca-bi"/>
    <property type="match status" value="1"/>
</dbReference>
<dbReference type="InterPro" id="IPR012341">
    <property type="entry name" value="6hp_glycosidase-like_sf"/>
</dbReference>
<keyword evidence="4 5" id="KW-0326">Glycosidase</keyword>
<dbReference type="PANTHER" id="PTHR23403:SF6">
    <property type="entry name" value="CYTOSOLIC NEUTRAL TREHALASE-RELATED"/>
    <property type="match status" value="1"/>
</dbReference>
<feature type="region of interest" description="Disordered" evidence="6">
    <location>
        <begin position="1"/>
        <end position="106"/>
    </location>
</feature>
<dbReference type="GO" id="GO:0005509">
    <property type="term" value="F:calcium ion binding"/>
    <property type="evidence" value="ECO:0007669"/>
    <property type="project" value="InterPro"/>
</dbReference>
<dbReference type="RefSeq" id="XP_046063722.1">
    <property type="nucleotide sequence ID" value="XM_046202357.1"/>
</dbReference>
<evidence type="ECO:0000256" key="3">
    <source>
        <dbReference type="ARBA" id="ARBA00022801"/>
    </source>
</evidence>
<dbReference type="PROSITE" id="PS00927">
    <property type="entry name" value="TREHALASE_1"/>
    <property type="match status" value="1"/>
</dbReference>
<dbReference type="GO" id="GO:0005993">
    <property type="term" value="P:trehalose catabolic process"/>
    <property type="evidence" value="ECO:0007669"/>
    <property type="project" value="InterPro"/>
</dbReference>
<dbReference type="GO" id="GO:0005737">
    <property type="term" value="C:cytoplasm"/>
    <property type="evidence" value="ECO:0007669"/>
    <property type="project" value="InterPro"/>
</dbReference>
<accession>A0A9P8PDH2</accession>
<feature type="region of interest" description="Disordered" evidence="6">
    <location>
        <begin position="124"/>
        <end position="155"/>
    </location>
</feature>
<dbReference type="InterPro" id="IPR018232">
    <property type="entry name" value="Glyco_hydro_37_CS"/>
</dbReference>
<sequence length="811" mass="92467">MPFSHQRKTSFEEIDPFAAADTYYGPQTDPSKSNKNSRYGRTRTMSAVVPSHRKLFHQDTFSPSPTPSNGSAVFDLHHESDDDNDSAVSGPPCASGSDVASPSESTSLLVRDHNLDAVNASKMYSLPAPSSGTLNSGTSNTTLRRRGSADDSSSMKNSKRFFISDIDATLEELLENEDTDRNYQITIEDSGPKVLKLGTANSNGFRQYDIRGTYMLSNLLQELTIAKRMGRKQMILDEARLNENPVNRLKRLISKTFWKNLTRRLDEDTVIEMALDTKIDTPEAKMPRIYVPHNCQEHFAFYESLAKKCPEQNLQVEYLPEKIDADYIKSINHKPGLLALAARRKSNKYGDLEGFPYVVPGGRFNEQYGWDSYFETLGLLSCDIVEPCIGMCENFIFEIENYGKILNANRSYYLGRSQPPFLTDMAIQVFTYLQQKRDIEDLDFLERSVRAAIKEYYTVWCSEPRLDPETGLSCYHPDGKGIPPETEATHFCAVLQPYCEKYGVSFEEFTKKYNNGEIVDHELDIYFLHDRAVRESGHDTSYRLEGVCADLATVDLNSLLYKYERDIAQIIRKYFNNHLVINDNTETAEKWEQLAERRKQLIDKYMWNEEKGIYFDYNVRTKKQSLYESATTFYPLWAKLASREQARALVEKALPKFEVFGGIVSGTKESLGEIGLDKPSRQWDYPFAWSPHQIMTWKGLQNYGYGAIAKRLSYRWCYLITLAFVDFNGIVVEKYDATSTQEPHKVDAEYGNQGSDFKGVATEGFGWVNAGYLLGLENLDKSGIRALGLVTSPIDLFPKMNSTERRNYGLE</sequence>
<reference evidence="8" key="1">
    <citation type="journal article" date="2021" name="Open Biol.">
        <title>Shared evolutionary footprints suggest mitochondrial oxidative damage underlies multiple complex I losses in fungi.</title>
        <authorList>
            <person name="Schikora-Tamarit M.A."/>
            <person name="Marcet-Houben M."/>
            <person name="Nosek J."/>
            <person name="Gabaldon T."/>
        </authorList>
    </citation>
    <scope>NUCLEOTIDE SEQUENCE</scope>
    <source>
        <strain evidence="8">CBS6075</strain>
    </source>
</reference>
<dbReference type="InterPro" id="IPR008928">
    <property type="entry name" value="6-hairpin_glycosidase_sf"/>
</dbReference>
<dbReference type="EMBL" id="JAEUBE010000137">
    <property type="protein sequence ID" value="KAH3669459.1"/>
    <property type="molecule type" value="Genomic_DNA"/>
</dbReference>
<dbReference type="PROSITE" id="PS00928">
    <property type="entry name" value="TREHALASE_2"/>
    <property type="match status" value="1"/>
</dbReference>
<feature type="domain" description="Neutral trehalase Ca2+ binding" evidence="7">
    <location>
        <begin position="170"/>
        <end position="199"/>
    </location>
</feature>
<comment type="similarity">
    <text evidence="2 5">Belongs to the glycosyl hydrolase 37 family.</text>
</comment>
<feature type="compositionally biased region" description="Polar residues" evidence="6">
    <location>
        <begin position="28"/>
        <end position="45"/>
    </location>
</feature>
<keyword evidence="3 5" id="KW-0378">Hydrolase</keyword>
<evidence type="ECO:0000259" key="7">
    <source>
        <dbReference type="Pfam" id="PF07492"/>
    </source>
</evidence>
<evidence type="ECO:0000313" key="9">
    <source>
        <dbReference type="Proteomes" id="UP000769157"/>
    </source>
</evidence>
<proteinExistence type="inferred from homology"/>
<feature type="compositionally biased region" description="Polar residues" evidence="6">
    <location>
        <begin position="59"/>
        <end position="71"/>
    </location>
</feature>
<organism evidence="8 9">
    <name type="scientific">Ogataea philodendri</name>
    <dbReference type="NCBI Taxonomy" id="1378263"/>
    <lineage>
        <taxon>Eukaryota</taxon>
        <taxon>Fungi</taxon>
        <taxon>Dikarya</taxon>
        <taxon>Ascomycota</taxon>
        <taxon>Saccharomycotina</taxon>
        <taxon>Pichiomycetes</taxon>
        <taxon>Pichiales</taxon>
        <taxon>Pichiaceae</taxon>
        <taxon>Ogataea</taxon>
    </lineage>
</organism>
<reference evidence="8" key="2">
    <citation type="submission" date="2021-01" db="EMBL/GenBank/DDBJ databases">
        <authorList>
            <person name="Schikora-Tamarit M.A."/>
        </authorList>
    </citation>
    <scope>NUCLEOTIDE SEQUENCE</scope>
    <source>
        <strain evidence="8">CBS6075</strain>
    </source>
</reference>
<dbReference type="Proteomes" id="UP000769157">
    <property type="component" value="Unassembled WGS sequence"/>
</dbReference>
<dbReference type="OrthoDB" id="3542292at2759"/>
<evidence type="ECO:0000256" key="5">
    <source>
        <dbReference type="RuleBase" id="RU361180"/>
    </source>
</evidence>
<evidence type="ECO:0000256" key="6">
    <source>
        <dbReference type="SAM" id="MobiDB-lite"/>
    </source>
</evidence>
<dbReference type="SUPFAM" id="SSF48208">
    <property type="entry name" value="Six-hairpin glycosidases"/>
    <property type="match status" value="1"/>
</dbReference>
<dbReference type="PRINTS" id="PR00744">
    <property type="entry name" value="GLHYDRLASE37"/>
</dbReference>
<dbReference type="GeneID" id="70233548"/>
<evidence type="ECO:0000256" key="2">
    <source>
        <dbReference type="ARBA" id="ARBA00005615"/>
    </source>
</evidence>
<evidence type="ECO:0000256" key="1">
    <source>
        <dbReference type="ARBA" id="ARBA00001576"/>
    </source>
</evidence>
<comment type="caution">
    <text evidence="8">The sequence shown here is derived from an EMBL/GenBank/DDBJ whole genome shotgun (WGS) entry which is preliminary data.</text>
</comment>
<comment type="catalytic activity">
    <reaction evidence="1 5">
        <text>alpha,alpha-trehalose + H2O = alpha-D-glucose + beta-D-glucose</text>
        <dbReference type="Rhea" id="RHEA:32675"/>
        <dbReference type="ChEBI" id="CHEBI:15377"/>
        <dbReference type="ChEBI" id="CHEBI:15903"/>
        <dbReference type="ChEBI" id="CHEBI:16551"/>
        <dbReference type="ChEBI" id="CHEBI:17925"/>
        <dbReference type="EC" id="3.2.1.28"/>
    </reaction>
</comment>
<keyword evidence="9" id="KW-1185">Reference proteome</keyword>
<dbReference type="EC" id="3.2.1.28" evidence="5"/>
<dbReference type="PANTHER" id="PTHR23403">
    <property type="entry name" value="TREHALASE"/>
    <property type="match status" value="1"/>
</dbReference>
<gene>
    <name evidence="8" type="ORF">OGAPHI_001580</name>
</gene>
<dbReference type="GO" id="GO:0004555">
    <property type="term" value="F:alpha,alpha-trehalase activity"/>
    <property type="evidence" value="ECO:0007669"/>
    <property type="project" value="UniProtKB-EC"/>
</dbReference>
<feature type="compositionally biased region" description="Low complexity" evidence="6">
    <location>
        <begin position="130"/>
        <end position="142"/>
    </location>
</feature>
<name>A0A9P8PDH2_9ASCO</name>
<evidence type="ECO:0000256" key="4">
    <source>
        <dbReference type="ARBA" id="ARBA00023295"/>
    </source>
</evidence>
<protein>
    <recommendedName>
        <fullName evidence="5">Trehalase</fullName>
        <ecNumber evidence="5">3.2.1.28</ecNumber>
    </recommendedName>
    <alternativeName>
        <fullName evidence="5">Alpha-trehalose glucohydrolase</fullName>
    </alternativeName>
</protein>
<dbReference type="InterPro" id="IPR001661">
    <property type="entry name" value="Glyco_hydro_37"/>
</dbReference>
<dbReference type="AlphaFoldDB" id="A0A9P8PDH2"/>
<dbReference type="Gene3D" id="1.50.10.10">
    <property type="match status" value="1"/>
</dbReference>
<dbReference type="Pfam" id="PF01204">
    <property type="entry name" value="Trehalase"/>
    <property type="match status" value="1"/>
</dbReference>